<keyword evidence="2" id="KW-0012">Acyltransferase</keyword>
<keyword evidence="3" id="KW-1185">Reference proteome</keyword>
<dbReference type="Proteomes" id="UP001398420">
    <property type="component" value="Unassembled WGS sequence"/>
</dbReference>
<evidence type="ECO:0000259" key="1">
    <source>
        <dbReference type="PROSITE" id="PS51186"/>
    </source>
</evidence>
<dbReference type="InterPro" id="IPR016181">
    <property type="entry name" value="Acyl_CoA_acyltransferase"/>
</dbReference>
<feature type="domain" description="N-acetyltransferase" evidence="1">
    <location>
        <begin position="99"/>
        <end position="223"/>
    </location>
</feature>
<dbReference type="InterPro" id="IPR000182">
    <property type="entry name" value="GNAT_dom"/>
</dbReference>
<dbReference type="Gene3D" id="3.40.630.30">
    <property type="match status" value="1"/>
</dbReference>
<evidence type="ECO:0000313" key="2">
    <source>
        <dbReference type="EMBL" id="MEL5988606.1"/>
    </source>
</evidence>
<organism evidence="2 3">
    <name type="scientific">Kurthia gibsonii</name>
    <dbReference type="NCBI Taxonomy" id="33946"/>
    <lineage>
        <taxon>Bacteria</taxon>
        <taxon>Bacillati</taxon>
        <taxon>Bacillota</taxon>
        <taxon>Bacilli</taxon>
        <taxon>Bacillales</taxon>
        <taxon>Caryophanaceae</taxon>
        <taxon>Kurthia</taxon>
    </lineage>
</organism>
<dbReference type="EMBL" id="JBCEWA010000006">
    <property type="protein sequence ID" value="MEL5988606.1"/>
    <property type="molecule type" value="Genomic_DNA"/>
</dbReference>
<dbReference type="RefSeq" id="WP_342302969.1">
    <property type="nucleotide sequence ID" value="NZ_JBCEWA010000006.1"/>
</dbReference>
<dbReference type="GO" id="GO:0016746">
    <property type="term" value="F:acyltransferase activity"/>
    <property type="evidence" value="ECO:0007669"/>
    <property type="project" value="UniProtKB-KW"/>
</dbReference>
<dbReference type="PROSITE" id="PS51186">
    <property type="entry name" value="GNAT"/>
    <property type="match status" value="1"/>
</dbReference>
<proteinExistence type="predicted"/>
<dbReference type="EC" id="2.3.1.-" evidence="2"/>
<name>A0ABU9LLN5_9BACL</name>
<dbReference type="Pfam" id="PF12746">
    <property type="entry name" value="GNAT_acetyltran"/>
    <property type="match status" value="1"/>
</dbReference>
<comment type="caution">
    <text evidence="2">The sequence shown here is derived from an EMBL/GenBank/DDBJ whole genome shotgun (WGS) entry which is preliminary data.</text>
</comment>
<protein>
    <submittedName>
        <fullName evidence="2">GNAT family N-acetyltransferase</fullName>
        <ecNumber evidence="2">2.3.1.-</ecNumber>
    </submittedName>
</protein>
<dbReference type="InterPro" id="IPR027365">
    <property type="entry name" value="GNAT_acetyltra_YdfB-like"/>
</dbReference>
<dbReference type="SUPFAM" id="SSF55729">
    <property type="entry name" value="Acyl-CoA N-acyltransferases (Nat)"/>
    <property type="match status" value="1"/>
</dbReference>
<keyword evidence="2" id="KW-0808">Transferase</keyword>
<accession>A0ABU9LLN5</accession>
<gene>
    <name evidence="2" type="ORF">AAF454_09340</name>
</gene>
<evidence type="ECO:0000313" key="3">
    <source>
        <dbReference type="Proteomes" id="UP001398420"/>
    </source>
</evidence>
<sequence>MRDEDLMQLHLDVLYQQNEAGALTVMNEPPFEPAPTVHIGVTRDGKQMRFSSRVDEVFKKRLENTIQDADEDLLVDLIHQLMNRADLHEFRMGPTYVFPTIEEISPKVLHVTDQHKERLKDDFLFTYMNFDMKQPCYVVMELNRIASICCTARQSAVAAEASVYTHPKSRGKGYGAAVAQAWARDVQRQGRVALYSTTWDNFASQGIARTLNMRQYGVDVSIE</sequence>
<reference evidence="2 3" key="1">
    <citation type="submission" date="2024-04" db="EMBL/GenBank/DDBJ databases">
        <authorList>
            <person name="Wu Y.S."/>
            <person name="Zhang L."/>
        </authorList>
    </citation>
    <scope>NUCLEOTIDE SEQUENCE [LARGE SCALE GENOMIC DNA]</scope>
    <source>
        <strain evidence="2 3">KG-01</strain>
    </source>
</reference>